<dbReference type="InterPro" id="IPR050239">
    <property type="entry name" value="Sigma-70_RNA_pol_init_factors"/>
</dbReference>
<comment type="caution">
    <text evidence="9">The sequence shown here is derived from an EMBL/GenBank/DDBJ whole genome shotgun (WGS) entry which is preliminary data.</text>
</comment>
<dbReference type="InterPro" id="IPR007630">
    <property type="entry name" value="RNA_pol_sigma70_r4"/>
</dbReference>
<dbReference type="AlphaFoldDB" id="A0A556N6A0"/>
<dbReference type="InterPro" id="IPR007627">
    <property type="entry name" value="RNA_pol_sigma70_r2"/>
</dbReference>
<gene>
    <name evidence="9" type="ORF">FO442_00580</name>
</gene>
<sequence>MRQLKITKSITNRESQSLDKYLQDIGKEELITAEEEVELARKIKQGDQRALEKLTRANLRFVVSVAKQYQNQGLTLPDLINEGNLGLIKAAQKFDETRGFKFISYAVWWIRQSILQALAEQARIVRLPLNQVGSLNKINKAFSRLEQEFERPPSAEELAEALEVPEDKIKESLNVSGRHVSMDAPLSSSEDGGTLMDVMANTDSPKADHALMAESLQREIERSLSTLTDKEREIIRLFFGIGMNHGLTLEEIGAKFNLTRERVRQIKEKAIRRLRHTSRNKLLKAYLG</sequence>
<dbReference type="Pfam" id="PF00140">
    <property type="entry name" value="Sigma70_r1_2"/>
    <property type="match status" value="1"/>
</dbReference>
<dbReference type="RefSeq" id="WP_124745751.1">
    <property type="nucleotide sequence ID" value="NZ_VLPL01000001.1"/>
</dbReference>
<dbReference type="GO" id="GO:0003677">
    <property type="term" value="F:DNA binding"/>
    <property type="evidence" value="ECO:0007669"/>
    <property type="project" value="UniProtKB-KW"/>
</dbReference>
<dbReference type="InterPro" id="IPR013325">
    <property type="entry name" value="RNA_pol_sigma_r2"/>
</dbReference>
<dbReference type="InterPro" id="IPR007624">
    <property type="entry name" value="RNA_pol_sigma70_r3"/>
</dbReference>
<keyword evidence="3" id="KW-0238">DNA-binding</keyword>
<name>A0A556N6A0_9FLAO</name>
<evidence type="ECO:0000259" key="7">
    <source>
        <dbReference type="Pfam" id="PF04542"/>
    </source>
</evidence>
<dbReference type="InterPro" id="IPR036388">
    <property type="entry name" value="WH-like_DNA-bd_sf"/>
</dbReference>
<dbReference type="NCBIfam" id="TIGR02937">
    <property type="entry name" value="sigma70-ECF"/>
    <property type="match status" value="1"/>
</dbReference>
<evidence type="ECO:0000259" key="5">
    <source>
        <dbReference type="Pfam" id="PF00140"/>
    </source>
</evidence>
<keyword evidence="2" id="KW-0731">Sigma factor</keyword>
<keyword evidence="10" id="KW-1185">Reference proteome</keyword>
<dbReference type="CDD" id="cd06171">
    <property type="entry name" value="Sigma70_r4"/>
    <property type="match status" value="1"/>
</dbReference>
<dbReference type="InterPro" id="IPR000943">
    <property type="entry name" value="RNA_pol_sigma70"/>
</dbReference>
<dbReference type="InterPro" id="IPR013324">
    <property type="entry name" value="RNA_pol_sigma_r3/r4-like"/>
</dbReference>
<evidence type="ECO:0000259" key="8">
    <source>
        <dbReference type="Pfam" id="PF04545"/>
    </source>
</evidence>
<dbReference type="PANTHER" id="PTHR30603:SF47">
    <property type="entry name" value="RNA POLYMERASE SIGMA FACTOR SIGD, CHLOROPLASTIC"/>
    <property type="match status" value="1"/>
</dbReference>
<protein>
    <submittedName>
        <fullName evidence="9">RNA polymerase sigma factor RpoD/SigA</fullName>
    </submittedName>
</protein>
<dbReference type="OrthoDB" id="9809557at2"/>
<feature type="domain" description="RNA polymerase sigma-70 region 4" evidence="8">
    <location>
        <begin position="224"/>
        <end position="276"/>
    </location>
</feature>
<dbReference type="EMBL" id="VLPL01000001">
    <property type="protein sequence ID" value="TSJ47655.1"/>
    <property type="molecule type" value="Genomic_DNA"/>
</dbReference>
<dbReference type="PRINTS" id="PR00046">
    <property type="entry name" value="SIGMA70FCT"/>
</dbReference>
<dbReference type="InterPro" id="IPR009042">
    <property type="entry name" value="RNA_pol_sigma70_r1_2"/>
</dbReference>
<proteinExistence type="predicted"/>
<dbReference type="PIRSF" id="PIRSF000770">
    <property type="entry name" value="RNA_pol_sigma-SigE/K"/>
    <property type="match status" value="1"/>
</dbReference>
<evidence type="ECO:0000313" key="9">
    <source>
        <dbReference type="EMBL" id="TSJ47655.1"/>
    </source>
</evidence>
<feature type="domain" description="RNA polymerase sigma-70 region 2" evidence="7">
    <location>
        <begin position="55"/>
        <end position="123"/>
    </location>
</feature>
<evidence type="ECO:0000256" key="2">
    <source>
        <dbReference type="ARBA" id="ARBA00023082"/>
    </source>
</evidence>
<reference evidence="9 10" key="1">
    <citation type="submission" date="2019-07" db="EMBL/GenBank/DDBJ databases">
        <authorList>
            <person name="Huq M.A."/>
        </authorList>
    </citation>
    <scope>NUCLEOTIDE SEQUENCE [LARGE SCALE GENOMIC DNA]</scope>
    <source>
        <strain evidence="9 10">MAH-3</strain>
    </source>
</reference>
<evidence type="ECO:0000259" key="6">
    <source>
        <dbReference type="Pfam" id="PF04539"/>
    </source>
</evidence>
<dbReference type="Pfam" id="PF04539">
    <property type="entry name" value="Sigma70_r3"/>
    <property type="match status" value="1"/>
</dbReference>
<dbReference type="SUPFAM" id="SSF88659">
    <property type="entry name" value="Sigma3 and sigma4 domains of RNA polymerase sigma factors"/>
    <property type="match status" value="2"/>
</dbReference>
<dbReference type="SUPFAM" id="SSF88946">
    <property type="entry name" value="Sigma2 domain of RNA polymerase sigma factors"/>
    <property type="match status" value="1"/>
</dbReference>
<dbReference type="GO" id="GO:0006352">
    <property type="term" value="P:DNA-templated transcription initiation"/>
    <property type="evidence" value="ECO:0007669"/>
    <property type="project" value="InterPro"/>
</dbReference>
<dbReference type="InterPro" id="IPR014284">
    <property type="entry name" value="RNA_pol_sigma-70_dom"/>
</dbReference>
<evidence type="ECO:0000313" key="10">
    <source>
        <dbReference type="Proteomes" id="UP000316008"/>
    </source>
</evidence>
<dbReference type="GO" id="GO:0016987">
    <property type="term" value="F:sigma factor activity"/>
    <property type="evidence" value="ECO:0007669"/>
    <property type="project" value="UniProtKB-KW"/>
</dbReference>
<keyword evidence="1" id="KW-0805">Transcription regulation</keyword>
<accession>A0A556N6A0</accession>
<evidence type="ECO:0000256" key="3">
    <source>
        <dbReference type="ARBA" id="ARBA00023125"/>
    </source>
</evidence>
<organism evidence="9 10">
    <name type="scientific">Fluviicola chungangensis</name>
    <dbReference type="NCBI Taxonomy" id="2597671"/>
    <lineage>
        <taxon>Bacteria</taxon>
        <taxon>Pseudomonadati</taxon>
        <taxon>Bacteroidota</taxon>
        <taxon>Flavobacteriia</taxon>
        <taxon>Flavobacteriales</taxon>
        <taxon>Crocinitomicaceae</taxon>
        <taxon>Fluviicola</taxon>
    </lineage>
</organism>
<dbReference type="Proteomes" id="UP000316008">
    <property type="component" value="Unassembled WGS sequence"/>
</dbReference>
<dbReference type="Gene3D" id="1.10.10.10">
    <property type="entry name" value="Winged helix-like DNA-binding domain superfamily/Winged helix DNA-binding domain"/>
    <property type="match status" value="2"/>
</dbReference>
<evidence type="ECO:0000256" key="1">
    <source>
        <dbReference type="ARBA" id="ARBA00023015"/>
    </source>
</evidence>
<feature type="domain" description="RNA polymerase sigma-70 region 1.2" evidence="5">
    <location>
        <begin position="17"/>
        <end position="48"/>
    </location>
</feature>
<keyword evidence="4" id="KW-0804">Transcription</keyword>
<dbReference type="Pfam" id="PF04542">
    <property type="entry name" value="Sigma70_r2"/>
    <property type="match status" value="1"/>
</dbReference>
<evidence type="ECO:0000256" key="4">
    <source>
        <dbReference type="ARBA" id="ARBA00023163"/>
    </source>
</evidence>
<dbReference type="Gene3D" id="1.10.601.10">
    <property type="entry name" value="RNA Polymerase Primary Sigma Factor"/>
    <property type="match status" value="1"/>
</dbReference>
<feature type="domain" description="RNA polymerase sigma-70 region 3" evidence="6">
    <location>
        <begin position="135"/>
        <end position="207"/>
    </location>
</feature>
<dbReference type="PANTHER" id="PTHR30603">
    <property type="entry name" value="RNA POLYMERASE SIGMA FACTOR RPO"/>
    <property type="match status" value="1"/>
</dbReference>
<dbReference type="Pfam" id="PF04545">
    <property type="entry name" value="Sigma70_r4"/>
    <property type="match status" value="1"/>
</dbReference>